<proteinExistence type="inferred from homology"/>
<evidence type="ECO:0000256" key="7">
    <source>
        <dbReference type="SAM" id="MobiDB-lite"/>
    </source>
</evidence>
<dbReference type="PANTHER" id="PTHR37937:SF1">
    <property type="entry name" value="CONJUGATIVE TRANSFER: DNA TRANSPORT"/>
    <property type="match status" value="1"/>
</dbReference>
<feature type="region of interest" description="Disordered" evidence="7">
    <location>
        <begin position="573"/>
        <end position="666"/>
    </location>
</feature>
<evidence type="ECO:0000313" key="10">
    <source>
        <dbReference type="Proteomes" id="UP000192917"/>
    </source>
</evidence>
<dbReference type="EMBL" id="FWZX01000058">
    <property type="protein sequence ID" value="SMF84697.1"/>
    <property type="molecule type" value="Genomic_DNA"/>
</dbReference>
<keyword evidence="4" id="KW-0812">Transmembrane</keyword>
<keyword evidence="5" id="KW-1133">Transmembrane helix</keyword>
<dbReference type="Gene3D" id="1.10.8.80">
    <property type="entry name" value="Magnesium chelatase subunit I, C-Terminal domain"/>
    <property type="match status" value="1"/>
</dbReference>
<dbReference type="Gene3D" id="3.40.50.300">
    <property type="entry name" value="P-loop containing nucleotide triphosphate hydrolases"/>
    <property type="match status" value="1"/>
</dbReference>
<gene>
    <name evidence="9" type="ORF">SAMN05428998_1586</name>
</gene>
<dbReference type="GO" id="GO:0005886">
    <property type="term" value="C:plasma membrane"/>
    <property type="evidence" value="ECO:0007669"/>
    <property type="project" value="UniProtKB-SubCell"/>
</dbReference>
<evidence type="ECO:0000313" key="9">
    <source>
        <dbReference type="EMBL" id="SMF84697.1"/>
    </source>
</evidence>
<reference evidence="9 10" key="1">
    <citation type="submission" date="2017-04" db="EMBL/GenBank/DDBJ databases">
        <authorList>
            <person name="Afonso C.L."/>
            <person name="Miller P.J."/>
            <person name="Scott M.A."/>
            <person name="Spackman E."/>
            <person name="Goraichik I."/>
            <person name="Dimitrov K.M."/>
            <person name="Suarez D.L."/>
            <person name="Swayne D.E."/>
        </authorList>
    </citation>
    <scope>NUCLEOTIDE SEQUENCE [LARGE SCALE GENOMIC DNA]</scope>
    <source>
        <strain evidence="9 10">USBA 355</strain>
    </source>
</reference>
<dbReference type="RefSeq" id="WP_085127424.1">
    <property type="nucleotide sequence ID" value="NZ_FWZX01000058.1"/>
</dbReference>
<keyword evidence="10" id="KW-1185">Reference proteome</keyword>
<dbReference type="Pfam" id="PF02534">
    <property type="entry name" value="T4SS-DNA_transf"/>
    <property type="match status" value="1"/>
</dbReference>
<evidence type="ECO:0000256" key="3">
    <source>
        <dbReference type="ARBA" id="ARBA00022475"/>
    </source>
</evidence>
<feature type="domain" description="TraD/TraG TraM recognition site" evidence="8">
    <location>
        <begin position="424"/>
        <end position="504"/>
    </location>
</feature>
<feature type="compositionally biased region" description="Low complexity" evidence="7">
    <location>
        <begin position="585"/>
        <end position="600"/>
    </location>
</feature>
<dbReference type="SUPFAM" id="SSF52540">
    <property type="entry name" value="P-loop containing nucleoside triphosphate hydrolases"/>
    <property type="match status" value="1"/>
</dbReference>
<evidence type="ECO:0000256" key="4">
    <source>
        <dbReference type="ARBA" id="ARBA00022692"/>
    </source>
</evidence>
<dbReference type="InterPro" id="IPR003688">
    <property type="entry name" value="TraG/VirD4"/>
</dbReference>
<evidence type="ECO:0000256" key="6">
    <source>
        <dbReference type="ARBA" id="ARBA00023136"/>
    </source>
</evidence>
<dbReference type="InterPro" id="IPR032689">
    <property type="entry name" value="TraG-D_C"/>
</dbReference>
<comment type="subcellular location">
    <subcellularLocation>
        <location evidence="1">Cell membrane</location>
        <topology evidence="1">Multi-pass membrane protein</topology>
    </subcellularLocation>
</comment>
<dbReference type="Pfam" id="PF12696">
    <property type="entry name" value="TraG-D_C"/>
    <property type="match status" value="1"/>
</dbReference>
<evidence type="ECO:0000256" key="1">
    <source>
        <dbReference type="ARBA" id="ARBA00004651"/>
    </source>
</evidence>
<evidence type="ECO:0000256" key="2">
    <source>
        <dbReference type="ARBA" id="ARBA00008806"/>
    </source>
</evidence>
<feature type="compositionally biased region" description="Basic and acidic residues" evidence="7">
    <location>
        <begin position="640"/>
        <end position="649"/>
    </location>
</feature>
<accession>A0A1Y6CX52</accession>
<dbReference type="Proteomes" id="UP000192917">
    <property type="component" value="Unassembled WGS sequence"/>
</dbReference>
<keyword evidence="3" id="KW-1003">Cell membrane</keyword>
<dbReference type="AlphaFoldDB" id="A0A1Y6CX52"/>
<name>A0A1Y6CX52_9PROT</name>
<dbReference type="CDD" id="cd01127">
    <property type="entry name" value="TrwB_TraG_TraD_VirD4"/>
    <property type="match status" value="2"/>
</dbReference>
<dbReference type="InterPro" id="IPR027417">
    <property type="entry name" value="P-loop_NTPase"/>
</dbReference>
<dbReference type="PANTHER" id="PTHR37937">
    <property type="entry name" value="CONJUGATIVE TRANSFER: DNA TRANSPORT"/>
    <property type="match status" value="1"/>
</dbReference>
<protein>
    <submittedName>
        <fullName evidence="9">TraM recognition site of TraD and TraG</fullName>
    </submittedName>
</protein>
<organism evidence="9 10">
    <name type="scientific">Tistlia consotensis USBA 355</name>
    <dbReference type="NCBI Taxonomy" id="560819"/>
    <lineage>
        <taxon>Bacteria</taxon>
        <taxon>Pseudomonadati</taxon>
        <taxon>Pseudomonadota</taxon>
        <taxon>Alphaproteobacteria</taxon>
        <taxon>Rhodospirillales</taxon>
        <taxon>Rhodovibrionaceae</taxon>
        <taxon>Tistlia</taxon>
    </lineage>
</organism>
<dbReference type="InterPro" id="IPR051539">
    <property type="entry name" value="T4SS-coupling_protein"/>
</dbReference>
<evidence type="ECO:0000259" key="8">
    <source>
        <dbReference type="Pfam" id="PF12696"/>
    </source>
</evidence>
<sequence length="666" mass="75449">MVFSKLFGGGKKPPEGKPQVRRWLESLDPMWRAAVTAIAADKTVDEVFKQDIYRRLQEGRIDEARETVRKYFQFMSPETQEKVKYAGQHEAWADVFALREAGIVTPADESDPLDSIIIGELPLGDDLRPANLLFHGEGHLLTVAPTGAGKGQRFVIPTLLDFEGPVVVLDPKGENYAATAWRRNLYGQVYKWAPGEDDSDCYNPIDAVRGWDDARLLAELLIVQQSREPFWDEAAKDLLTGLIFFVLRTRPPERRNMREVCRCLTRSKADFKTMIETLQSSSEERLQELGNILESRSENLHSSIATTLLTQLAPWRADEIVAATSSTTPGWSVETILVKDNMGVTFAAQQGRPPGWHSPAPGRHERGMASSVYLIVPPEQIGAYRSVLRVMLGQHLSEAIKWRADIERNNKLDEDLPDNFPDWPMMFYLDELPQLGYMRIIEEAVAITRSYRVRLWLFTQDMAQLKEVYPKWESLLANCRCQIFFRPNDMNTATEIANRLGMRKDIWGGEDWVASPQKLMGREFREDAVIFFDGLMIRSRMVRPAFDNPALQAWIAEQKRDFGEEVLRAPRAEMPIPAPDDELDAPPSGGAESAAAPKSENTQREDADLADNPEYQRRLAALQAEMRNGKAETSSPSPEKTMRPPERPAESSYNAKPRPMPPSFDE</sequence>
<evidence type="ECO:0000256" key="5">
    <source>
        <dbReference type="ARBA" id="ARBA00022989"/>
    </source>
</evidence>
<keyword evidence="6" id="KW-0472">Membrane</keyword>
<dbReference type="STRING" id="560819.SAMN05428998_1586"/>
<comment type="similarity">
    <text evidence="2">Belongs to the VirD4/TraG family.</text>
</comment>